<dbReference type="Proteomes" id="UP000267017">
    <property type="component" value="Unassembled WGS sequence"/>
</dbReference>
<accession>A0A3P3U180</accession>
<proteinExistence type="predicted"/>
<reference evidence="1 2" key="1">
    <citation type="submission" date="2018-11" db="EMBL/GenBank/DDBJ databases">
        <title>Genome sequencing of Paenibacillus sp. KCOM 3021 (= ChDC PVNT-B20).</title>
        <authorList>
            <person name="Kook J.-K."/>
            <person name="Park S.-N."/>
            <person name="Lim Y.K."/>
        </authorList>
    </citation>
    <scope>NUCLEOTIDE SEQUENCE [LARGE SCALE GENOMIC DNA]</scope>
    <source>
        <strain evidence="1 2">KCOM 3021</strain>
    </source>
</reference>
<dbReference type="OrthoDB" id="9815825at2"/>
<keyword evidence="2" id="KW-1185">Reference proteome</keyword>
<evidence type="ECO:0008006" key="3">
    <source>
        <dbReference type="Google" id="ProtNLM"/>
    </source>
</evidence>
<dbReference type="Gene3D" id="3.30.360.10">
    <property type="entry name" value="Dihydrodipicolinate Reductase, domain 2"/>
    <property type="match status" value="1"/>
</dbReference>
<evidence type="ECO:0000313" key="1">
    <source>
        <dbReference type="EMBL" id="RRJ64115.1"/>
    </source>
</evidence>
<comment type="caution">
    <text evidence="1">The sequence shown here is derived from an EMBL/GenBank/DDBJ whole genome shotgun (WGS) entry which is preliminary data.</text>
</comment>
<dbReference type="RefSeq" id="WP_128631935.1">
    <property type="nucleotide sequence ID" value="NZ_RRCN01000001.1"/>
</dbReference>
<name>A0A3P3U180_9BACL</name>
<dbReference type="EMBL" id="RRCN01000001">
    <property type="protein sequence ID" value="RRJ64115.1"/>
    <property type="molecule type" value="Genomic_DNA"/>
</dbReference>
<gene>
    <name evidence="1" type="ORF">EHV15_15145</name>
</gene>
<evidence type="ECO:0000313" key="2">
    <source>
        <dbReference type="Proteomes" id="UP000267017"/>
    </source>
</evidence>
<organism evidence="1 2">
    <name type="scientific">Paenibacillus oralis</name>
    <dbReference type="NCBI Taxonomy" id="2490856"/>
    <lineage>
        <taxon>Bacteria</taxon>
        <taxon>Bacillati</taxon>
        <taxon>Bacillota</taxon>
        <taxon>Bacilli</taxon>
        <taxon>Bacillales</taxon>
        <taxon>Paenibacillaceae</taxon>
        <taxon>Paenibacillus</taxon>
    </lineage>
</organism>
<protein>
    <recommendedName>
        <fullName evidence="3">Gfo/Idh/MocA-like oxidoreductase C-terminal domain-containing protein</fullName>
    </recommendedName>
</protein>
<sequence>MTASLLKRANFHTTNAYELLIADFYDHIRDGRKFWIDEAEGIKSLRIISELYRLSRALGTK</sequence>
<dbReference type="AlphaFoldDB" id="A0A3P3U180"/>